<proteinExistence type="predicted"/>
<organism evidence="1 2">
    <name type="scientific">Aquisalibacillus elongatus</name>
    <dbReference type="NCBI Taxonomy" id="485577"/>
    <lineage>
        <taxon>Bacteria</taxon>
        <taxon>Bacillati</taxon>
        <taxon>Bacillota</taxon>
        <taxon>Bacilli</taxon>
        <taxon>Bacillales</taxon>
        <taxon>Bacillaceae</taxon>
        <taxon>Aquisalibacillus</taxon>
    </lineage>
</organism>
<comment type="caution">
    <text evidence="1">The sequence shown here is derived from an EMBL/GenBank/DDBJ whole genome shotgun (WGS) entry which is preliminary data.</text>
</comment>
<evidence type="ECO:0000313" key="1">
    <source>
        <dbReference type="EMBL" id="RPF50601.1"/>
    </source>
</evidence>
<name>A0A3N5C315_9BACI</name>
<dbReference type="EMBL" id="RKRF01000012">
    <property type="protein sequence ID" value="RPF50601.1"/>
    <property type="molecule type" value="Genomic_DNA"/>
</dbReference>
<reference evidence="1 2" key="1">
    <citation type="submission" date="2018-11" db="EMBL/GenBank/DDBJ databases">
        <title>Genomic Encyclopedia of Type Strains, Phase IV (KMG-IV): sequencing the most valuable type-strain genomes for metagenomic binning, comparative biology and taxonomic classification.</title>
        <authorList>
            <person name="Goeker M."/>
        </authorList>
    </citation>
    <scope>NUCLEOTIDE SEQUENCE [LARGE SCALE GENOMIC DNA]</scope>
    <source>
        <strain evidence="1 2">DSM 18090</strain>
    </source>
</reference>
<gene>
    <name evidence="1" type="ORF">EDC24_2568</name>
</gene>
<sequence>MRAVDIVKEIQKLNSAEKHRLKEYLINALTASSMTDNFLEEFAERKNKEGYQCPDCESEHVVRFGKYTTLVGGDEVTKQRYRCKACRKTFTDLTNTVLYRNRHLDKWIKFIECMIEGYSLRKSASLTKGVTHITLFYWRHKLILIK</sequence>
<dbReference type="Proteomes" id="UP000276443">
    <property type="component" value="Unassembled WGS sequence"/>
</dbReference>
<evidence type="ECO:0000313" key="2">
    <source>
        <dbReference type="Proteomes" id="UP000276443"/>
    </source>
</evidence>
<protein>
    <submittedName>
        <fullName evidence="1">Uncharacterized protein</fullName>
    </submittedName>
</protein>
<keyword evidence="2" id="KW-1185">Reference proteome</keyword>
<accession>A0A3N5C315</accession>
<dbReference type="AlphaFoldDB" id="A0A3N5C315"/>